<evidence type="ECO:0000313" key="1">
    <source>
        <dbReference type="EMBL" id="MDT0293594.1"/>
    </source>
</evidence>
<reference evidence="2" key="1">
    <citation type="submission" date="2023-07" db="EMBL/GenBank/DDBJ databases">
        <title>Isolating and identifying novel microbial strains from the Mariana Trench.</title>
        <authorList>
            <person name="Fu H."/>
        </authorList>
    </citation>
    <scope>NUCLEOTIDE SEQUENCE [LARGE SCALE GENOMIC DNA]</scope>
    <source>
        <strain evidence="2">T-y2</strain>
    </source>
</reference>
<name>A0ABU2KFW5_9FLAO</name>
<dbReference type="RefSeq" id="WP_311400569.1">
    <property type="nucleotide sequence ID" value="NZ_JAVRBG010000002.1"/>
</dbReference>
<keyword evidence="2" id="KW-1185">Reference proteome</keyword>
<accession>A0ABU2KFW5</accession>
<dbReference type="Pfam" id="PF14356">
    <property type="entry name" value="DUF4403"/>
    <property type="match status" value="1"/>
</dbReference>
<protein>
    <submittedName>
        <fullName evidence="1">DUF4403 family protein</fullName>
    </submittedName>
</protein>
<sequence>MEPVKERNAKSEKEDFQEGAFVHIPVKIRLEALEKVFQKKIEGYIIHEEDSEDGKQFGEILSIHLSPGTKGYDLYVQQEIKMKTILFSNKIMKFHCQLKLSFNAEKQELQVDDYRVEGEQKSWFTNQALEMMMNSIFRKKILNKSKFSFLPKLQELVGDLNKKLADIIEVKKGILVFGNIKDFKIVDLYFKEDHLVVRLELGGVLAAEIYELEIDSI</sequence>
<dbReference type="EMBL" id="JAVRBG010000002">
    <property type="protein sequence ID" value="MDT0293594.1"/>
    <property type="molecule type" value="Genomic_DNA"/>
</dbReference>
<proteinExistence type="predicted"/>
<dbReference type="Proteomes" id="UP001182991">
    <property type="component" value="Unassembled WGS sequence"/>
</dbReference>
<comment type="caution">
    <text evidence="1">The sequence shown here is derived from an EMBL/GenBank/DDBJ whole genome shotgun (WGS) entry which is preliminary data.</text>
</comment>
<evidence type="ECO:0000313" key="2">
    <source>
        <dbReference type="Proteomes" id="UP001182991"/>
    </source>
</evidence>
<gene>
    <name evidence="1" type="ORF">RLT85_03005</name>
</gene>
<dbReference type="InterPro" id="IPR025515">
    <property type="entry name" value="DUF4403"/>
</dbReference>
<organism evidence="1 2">
    <name type="scientific">Mesonia ostreae</name>
    <dbReference type="NCBI Taxonomy" id="861110"/>
    <lineage>
        <taxon>Bacteria</taxon>
        <taxon>Pseudomonadati</taxon>
        <taxon>Bacteroidota</taxon>
        <taxon>Flavobacteriia</taxon>
        <taxon>Flavobacteriales</taxon>
        <taxon>Flavobacteriaceae</taxon>
        <taxon>Mesonia</taxon>
    </lineage>
</organism>